<evidence type="ECO:0000256" key="3">
    <source>
        <dbReference type="ARBA" id="ARBA00022723"/>
    </source>
</evidence>
<accession>A0A3B0SEP7</accession>
<dbReference type="CDD" id="cd09086">
    <property type="entry name" value="ExoIII-like_AP-endo"/>
    <property type="match status" value="1"/>
</dbReference>
<dbReference type="EC" id="3.1.11.2" evidence="7"/>
<reference evidence="7" key="1">
    <citation type="submission" date="2018-06" db="EMBL/GenBank/DDBJ databases">
        <authorList>
            <person name="Zhirakovskaya E."/>
        </authorList>
    </citation>
    <scope>NUCLEOTIDE SEQUENCE</scope>
</reference>
<dbReference type="PANTHER" id="PTHR43250:SF2">
    <property type="entry name" value="EXODEOXYRIBONUCLEASE III"/>
    <property type="match status" value="1"/>
</dbReference>
<dbReference type="GO" id="GO:0004519">
    <property type="term" value="F:endonuclease activity"/>
    <property type="evidence" value="ECO:0007669"/>
    <property type="project" value="InterPro"/>
</dbReference>
<dbReference type="EMBL" id="UOEF01000380">
    <property type="protein sequence ID" value="VAW03728.1"/>
    <property type="molecule type" value="Genomic_DNA"/>
</dbReference>
<sequence>MPPEVGVFRLQTVLETINFLHALGLGFMMDMVRRLAMSETLKIVSWNINSVRARIELVERFLKEQSPDILCLQETKVRDEQFPEGMFRQLGYNHQILCGQPMHHGVAMLSRVPMHEHNRFDWQDNGEARHIGAVLDNGVRVENVYIPAGGEIADREVNPKFGQKLDFYQRMTDWSAKLKTPTILLGDFNIAPLEADVWSHKKLVNVVSHTQIEIDVMNKLKNAHDWVDIGRKFIPDPERLYTWWSYRARDWRASDKGRRLDHVWVSPELEEKAISHVVHEDSRGWTKPSDHAPLITEFKF</sequence>
<dbReference type="GO" id="GO:0006281">
    <property type="term" value="P:DNA repair"/>
    <property type="evidence" value="ECO:0007669"/>
    <property type="project" value="InterPro"/>
</dbReference>
<evidence type="ECO:0000313" key="7">
    <source>
        <dbReference type="EMBL" id="VAW03728.1"/>
    </source>
</evidence>
<dbReference type="PROSITE" id="PS00726">
    <property type="entry name" value="AP_NUCLEASE_F1_1"/>
    <property type="match status" value="1"/>
</dbReference>
<dbReference type="InterPro" id="IPR037493">
    <property type="entry name" value="ExoIII-like"/>
</dbReference>
<evidence type="ECO:0000256" key="5">
    <source>
        <dbReference type="ARBA" id="ARBA00022842"/>
    </source>
</evidence>
<dbReference type="Gene3D" id="3.60.10.10">
    <property type="entry name" value="Endonuclease/exonuclease/phosphatase"/>
    <property type="match status" value="1"/>
</dbReference>
<comment type="cofactor">
    <cofactor evidence="1">
        <name>Mg(2+)</name>
        <dbReference type="ChEBI" id="CHEBI:18420"/>
    </cofactor>
</comment>
<dbReference type="GO" id="GO:0003677">
    <property type="term" value="F:DNA binding"/>
    <property type="evidence" value="ECO:0007669"/>
    <property type="project" value="InterPro"/>
</dbReference>
<organism evidence="7">
    <name type="scientific">hydrothermal vent metagenome</name>
    <dbReference type="NCBI Taxonomy" id="652676"/>
    <lineage>
        <taxon>unclassified sequences</taxon>
        <taxon>metagenomes</taxon>
        <taxon>ecological metagenomes</taxon>
    </lineage>
</organism>
<dbReference type="NCBIfam" id="TIGR00195">
    <property type="entry name" value="exoDNase_III"/>
    <property type="match status" value="1"/>
</dbReference>
<evidence type="ECO:0000256" key="2">
    <source>
        <dbReference type="ARBA" id="ARBA00007092"/>
    </source>
</evidence>
<comment type="similarity">
    <text evidence="2">Belongs to the DNA repair enzymes AP/ExoA family.</text>
</comment>
<dbReference type="InterPro" id="IPR004808">
    <property type="entry name" value="AP_endonuc_1"/>
</dbReference>
<gene>
    <name evidence="7" type="ORF">MNBD_ALPHA04-924</name>
</gene>
<protein>
    <submittedName>
        <fullName evidence="7">Exodeoxyribonuclease III</fullName>
        <ecNumber evidence="7">3.1.11.2</ecNumber>
    </submittedName>
</protein>
<evidence type="ECO:0000259" key="6">
    <source>
        <dbReference type="Pfam" id="PF03372"/>
    </source>
</evidence>
<proteinExistence type="inferred from homology"/>
<keyword evidence="5" id="KW-0460">Magnesium</keyword>
<evidence type="ECO:0000256" key="1">
    <source>
        <dbReference type="ARBA" id="ARBA00001946"/>
    </source>
</evidence>
<dbReference type="AlphaFoldDB" id="A0A3B0SEP7"/>
<dbReference type="Pfam" id="PF03372">
    <property type="entry name" value="Exo_endo_phos"/>
    <property type="match status" value="1"/>
</dbReference>
<dbReference type="InterPro" id="IPR005135">
    <property type="entry name" value="Endo/exonuclease/phosphatase"/>
</dbReference>
<name>A0A3B0SEP7_9ZZZZ</name>
<evidence type="ECO:0000256" key="4">
    <source>
        <dbReference type="ARBA" id="ARBA00022801"/>
    </source>
</evidence>
<keyword evidence="3" id="KW-0479">Metal-binding</keyword>
<dbReference type="GO" id="GO:0008311">
    <property type="term" value="F:double-stranded DNA 3'-5' DNA exonuclease activity"/>
    <property type="evidence" value="ECO:0007669"/>
    <property type="project" value="UniProtKB-EC"/>
</dbReference>
<feature type="domain" description="Endonuclease/exonuclease/phosphatase" evidence="6">
    <location>
        <begin position="44"/>
        <end position="291"/>
    </location>
</feature>
<keyword evidence="4 7" id="KW-0378">Hydrolase</keyword>
<dbReference type="NCBIfam" id="TIGR00633">
    <property type="entry name" value="xth"/>
    <property type="match status" value="1"/>
</dbReference>
<dbReference type="PROSITE" id="PS51435">
    <property type="entry name" value="AP_NUCLEASE_F1_4"/>
    <property type="match status" value="1"/>
</dbReference>
<dbReference type="SUPFAM" id="SSF56219">
    <property type="entry name" value="DNase I-like"/>
    <property type="match status" value="1"/>
</dbReference>
<dbReference type="PANTHER" id="PTHR43250">
    <property type="entry name" value="EXODEOXYRIBONUCLEASE III"/>
    <property type="match status" value="1"/>
</dbReference>
<dbReference type="InterPro" id="IPR020847">
    <property type="entry name" value="AP_endonuclease_F1_BS"/>
</dbReference>
<dbReference type="InterPro" id="IPR036691">
    <property type="entry name" value="Endo/exonu/phosph_ase_sf"/>
</dbReference>
<dbReference type="GO" id="GO:0046872">
    <property type="term" value="F:metal ion binding"/>
    <property type="evidence" value="ECO:0007669"/>
    <property type="project" value="UniProtKB-KW"/>
</dbReference>